<protein>
    <recommendedName>
        <fullName evidence="2">HTH CENPB-type domain-containing protein</fullName>
    </recommendedName>
</protein>
<evidence type="ECO:0000313" key="3">
    <source>
        <dbReference type="EMBL" id="PCH42747.1"/>
    </source>
</evidence>
<dbReference type="InterPro" id="IPR006600">
    <property type="entry name" value="HTH_CenpB_DNA-bd_dom"/>
</dbReference>
<organism evidence="3 4">
    <name type="scientific">Wolfiporia cocos (strain MD-104)</name>
    <name type="common">Brown rot fungus</name>
    <dbReference type="NCBI Taxonomy" id="742152"/>
    <lineage>
        <taxon>Eukaryota</taxon>
        <taxon>Fungi</taxon>
        <taxon>Dikarya</taxon>
        <taxon>Basidiomycota</taxon>
        <taxon>Agaricomycotina</taxon>
        <taxon>Agaricomycetes</taxon>
        <taxon>Polyporales</taxon>
        <taxon>Phaeolaceae</taxon>
        <taxon>Wolfiporia</taxon>
    </lineage>
</organism>
<dbReference type="AlphaFoldDB" id="A0A2H3K2W6"/>
<dbReference type="Proteomes" id="UP000218811">
    <property type="component" value="Unassembled WGS sequence"/>
</dbReference>
<dbReference type="GO" id="GO:0003677">
    <property type="term" value="F:DNA binding"/>
    <property type="evidence" value="ECO:0007669"/>
    <property type="project" value="UniProtKB-KW"/>
</dbReference>
<proteinExistence type="predicted"/>
<evidence type="ECO:0000256" key="1">
    <source>
        <dbReference type="ARBA" id="ARBA00023125"/>
    </source>
</evidence>
<dbReference type="Gene3D" id="1.10.10.60">
    <property type="entry name" value="Homeodomain-like"/>
    <property type="match status" value="1"/>
</dbReference>
<name>A0A2H3K2W6_WOLCO</name>
<feature type="domain" description="HTH CENPB-type" evidence="2">
    <location>
        <begin position="1"/>
        <end position="66"/>
    </location>
</feature>
<sequence>MKYPALEATLGNIVHRNPEIRFSDAWLKSEAKKLSSELSSKYGYKCKVSSTWLRMFKLRHGIKHGFCPVHYDGPLAIWKVSQALGLSTGLYVDNTVAEKGDRALQKLISYPDDLIPDESLRLAPEIQANDSKFAPERRRIRALKRFFADKGCPETNRTLTRMLVEELHLMGERLREEMWEDRVD</sequence>
<evidence type="ECO:0000259" key="2">
    <source>
        <dbReference type="PROSITE" id="PS51253"/>
    </source>
</evidence>
<gene>
    <name evidence="3" type="ORF">WOLCODRAFT_144191</name>
</gene>
<accession>A0A2H3K2W6</accession>
<dbReference type="PROSITE" id="PS51253">
    <property type="entry name" value="HTH_CENPB"/>
    <property type="match status" value="1"/>
</dbReference>
<dbReference type="EMBL" id="KB468135">
    <property type="protein sequence ID" value="PCH42747.1"/>
    <property type="molecule type" value="Genomic_DNA"/>
</dbReference>
<keyword evidence="1" id="KW-0238">DNA-binding</keyword>
<evidence type="ECO:0000313" key="4">
    <source>
        <dbReference type="Proteomes" id="UP000218811"/>
    </source>
</evidence>
<keyword evidence="4" id="KW-1185">Reference proteome</keyword>
<reference evidence="3 4" key="1">
    <citation type="journal article" date="2012" name="Science">
        <title>The Paleozoic origin of enzymatic lignin decomposition reconstructed from 31 fungal genomes.</title>
        <authorList>
            <person name="Floudas D."/>
            <person name="Binder M."/>
            <person name="Riley R."/>
            <person name="Barry K."/>
            <person name="Blanchette R.A."/>
            <person name="Henrissat B."/>
            <person name="Martinez A.T."/>
            <person name="Otillar R."/>
            <person name="Spatafora J.W."/>
            <person name="Yadav J.S."/>
            <person name="Aerts A."/>
            <person name="Benoit I."/>
            <person name="Boyd A."/>
            <person name="Carlson A."/>
            <person name="Copeland A."/>
            <person name="Coutinho P.M."/>
            <person name="de Vries R.P."/>
            <person name="Ferreira P."/>
            <person name="Findley K."/>
            <person name="Foster B."/>
            <person name="Gaskell J."/>
            <person name="Glotzer D."/>
            <person name="Gorecki P."/>
            <person name="Heitman J."/>
            <person name="Hesse C."/>
            <person name="Hori C."/>
            <person name="Igarashi K."/>
            <person name="Jurgens J.A."/>
            <person name="Kallen N."/>
            <person name="Kersten P."/>
            <person name="Kohler A."/>
            <person name="Kuees U."/>
            <person name="Kumar T.K.A."/>
            <person name="Kuo A."/>
            <person name="LaButti K."/>
            <person name="Larrondo L.F."/>
            <person name="Lindquist E."/>
            <person name="Ling A."/>
            <person name="Lombard V."/>
            <person name="Lucas S."/>
            <person name="Lundell T."/>
            <person name="Martin R."/>
            <person name="McLaughlin D.J."/>
            <person name="Morgenstern I."/>
            <person name="Morin E."/>
            <person name="Murat C."/>
            <person name="Nagy L.G."/>
            <person name="Nolan M."/>
            <person name="Ohm R.A."/>
            <person name="Patyshakuliyeva A."/>
            <person name="Rokas A."/>
            <person name="Ruiz-Duenas F.J."/>
            <person name="Sabat G."/>
            <person name="Salamov A."/>
            <person name="Samejima M."/>
            <person name="Schmutz J."/>
            <person name="Slot J.C."/>
            <person name="St John F."/>
            <person name="Stenlid J."/>
            <person name="Sun H."/>
            <person name="Sun S."/>
            <person name="Syed K."/>
            <person name="Tsang A."/>
            <person name="Wiebenga A."/>
            <person name="Young D."/>
            <person name="Pisabarro A."/>
            <person name="Eastwood D.C."/>
            <person name="Martin F."/>
            <person name="Cullen D."/>
            <person name="Grigoriev I.V."/>
            <person name="Hibbett D.S."/>
        </authorList>
    </citation>
    <scope>NUCLEOTIDE SEQUENCE [LARGE SCALE GENOMIC DNA]</scope>
    <source>
        <strain evidence="3 4">MD-104</strain>
    </source>
</reference>